<name>A0AAU2HBE4_9ACTN</name>
<evidence type="ECO:0000259" key="1">
    <source>
        <dbReference type="PROSITE" id="PS50075"/>
    </source>
</evidence>
<organism evidence="2">
    <name type="scientific">Streptomyces sp. NBC_00060</name>
    <dbReference type="NCBI Taxonomy" id="2975636"/>
    <lineage>
        <taxon>Bacteria</taxon>
        <taxon>Bacillati</taxon>
        <taxon>Actinomycetota</taxon>
        <taxon>Actinomycetes</taxon>
        <taxon>Kitasatosporales</taxon>
        <taxon>Streptomycetaceae</taxon>
        <taxon>Streptomyces</taxon>
    </lineage>
</organism>
<dbReference type="InterPro" id="IPR009081">
    <property type="entry name" value="PP-bd_ACP"/>
</dbReference>
<sequence length="75" mass="7897">MTDTRQLVSQCLDFPSILDSIGDADDFVSSGVNSGEVIRIALRCEEELGRALSDEELASLNTLAAVRELLAGGAA</sequence>
<dbReference type="Gene3D" id="1.10.1200.10">
    <property type="entry name" value="ACP-like"/>
    <property type="match status" value="1"/>
</dbReference>
<reference evidence="2" key="1">
    <citation type="submission" date="2022-10" db="EMBL/GenBank/DDBJ databases">
        <title>The complete genomes of actinobacterial strains from the NBC collection.</title>
        <authorList>
            <person name="Joergensen T.S."/>
            <person name="Alvarez Arevalo M."/>
            <person name="Sterndorff E.B."/>
            <person name="Faurdal D."/>
            <person name="Vuksanovic O."/>
            <person name="Mourched A.-S."/>
            <person name="Charusanti P."/>
            <person name="Shaw S."/>
            <person name="Blin K."/>
            <person name="Weber T."/>
        </authorList>
    </citation>
    <scope>NUCLEOTIDE SEQUENCE</scope>
    <source>
        <strain evidence="2">NBC_00060</strain>
    </source>
</reference>
<dbReference type="InterPro" id="IPR036736">
    <property type="entry name" value="ACP-like_sf"/>
</dbReference>
<dbReference type="EMBL" id="CP108253">
    <property type="protein sequence ID" value="WTU44558.1"/>
    <property type="molecule type" value="Genomic_DNA"/>
</dbReference>
<protein>
    <submittedName>
        <fullName evidence="2">Acyl carrier protein</fullName>
    </submittedName>
</protein>
<dbReference type="SUPFAM" id="SSF47336">
    <property type="entry name" value="ACP-like"/>
    <property type="match status" value="1"/>
</dbReference>
<proteinExistence type="predicted"/>
<feature type="domain" description="Carrier" evidence="1">
    <location>
        <begin position="1"/>
        <end position="74"/>
    </location>
</feature>
<gene>
    <name evidence="2" type="ORF">OHV25_35700</name>
</gene>
<accession>A0AAU2HBE4</accession>
<evidence type="ECO:0000313" key="2">
    <source>
        <dbReference type="EMBL" id="WTU44558.1"/>
    </source>
</evidence>
<dbReference type="PROSITE" id="PS50075">
    <property type="entry name" value="CARRIER"/>
    <property type="match status" value="1"/>
</dbReference>
<dbReference type="Pfam" id="PF00550">
    <property type="entry name" value="PP-binding"/>
    <property type="match status" value="1"/>
</dbReference>
<dbReference type="AlphaFoldDB" id="A0AAU2HBE4"/>